<accession>A0ABT5S8N3</accession>
<proteinExistence type="inferred from homology"/>
<dbReference type="Proteomes" id="UP001151478">
    <property type="component" value="Unassembled WGS sequence"/>
</dbReference>
<protein>
    <submittedName>
        <fullName evidence="4">Arsenate reductase (Glutaredoxin)</fullName>
        <ecNumber evidence="4">1.20.4.1</ecNumber>
    </submittedName>
</protein>
<evidence type="ECO:0000256" key="2">
    <source>
        <dbReference type="ARBA" id="ARBA00023002"/>
    </source>
</evidence>
<evidence type="ECO:0000256" key="3">
    <source>
        <dbReference type="PROSITE-ProRule" id="PRU01282"/>
    </source>
</evidence>
<dbReference type="InterPro" id="IPR006659">
    <property type="entry name" value="Arsenate_reductase"/>
</dbReference>
<evidence type="ECO:0000313" key="4">
    <source>
        <dbReference type="EMBL" id="MDD7914453.1"/>
    </source>
</evidence>
<comment type="caution">
    <text evidence="4">The sequence shown here is derived from an EMBL/GenBank/DDBJ whole genome shotgun (WGS) entry which is preliminary data.</text>
</comment>
<gene>
    <name evidence="4" type="primary">arsC</name>
    <name evidence="4" type="ORF">N5A56_008515</name>
</gene>
<sequence length="115" mass="13347">MMKIYHNKMCSKSRCSYDLLKDKGVEFETIEYLKKPLTKAELTELLSKLNIPAEDLIRTSESDYIQNFKGKNLSELEWINAMIKYPKLIERPIVVKGNKAVIGRPIEKVIELLSE</sequence>
<evidence type="ECO:0000313" key="5">
    <source>
        <dbReference type="Proteomes" id="UP001151478"/>
    </source>
</evidence>
<dbReference type="NCBIfam" id="TIGR00014">
    <property type="entry name" value="arsC"/>
    <property type="match status" value="1"/>
</dbReference>
<dbReference type="CDD" id="cd03034">
    <property type="entry name" value="ArsC_ArsC"/>
    <property type="match status" value="1"/>
</dbReference>
<keyword evidence="5" id="KW-1185">Reference proteome</keyword>
<dbReference type="EMBL" id="JAOSLC020000003">
    <property type="protein sequence ID" value="MDD7914453.1"/>
    <property type="molecule type" value="Genomic_DNA"/>
</dbReference>
<organism evidence="4 5">
    <name type="scientific">Polaribacter ponticola</name>
    <dbReference type="NCBI Taxonomy" id="2978475"/>
    <lineage>
        <taxon>Bacteria</taxon>
        <taxon>Pseudomonadati</taxon>
        <taxon>Bacteroidota</taxon>
        <taxon>Flavobacteriia</taxon>
        <taxon>Flavobacteriales</taxon>
        <taxon>Flavobacteriaceae</taxon>
    </lineage>
</organism>
<evidence type="ECO:0000256" key="1">
    <source>
        <dbReference type="ARBA" id="ARBA00007198"/>
    </source>
</evidence>
<dbReference type="Pfam" id="PF03960">
    <property type="entry name" value="ArsC"/>
    <property type="match status" value="1"/>
</dbReference>
<dbReference type="PANTHER" id="PTHR30041:SF4">
    <property type="entry name" value="ARSENATE REDUCTASE"/>
    <property type="match status" value="1"/>
</dbReference>
<comment type="similarity">
    <text evidence="1 3">Belongs to the ArsC family.</text>
</comment>
<keyword evidence="2 4" id="KW-0560">Oxidoreductase</keyword>
<dbReference type="InterPro" id="IPR006660">
    <property type="entry name" value="Arsenate_reductase-like"/>
</dbReference>
<dbReference type="PANTHER" id="PTHR30041">
    <property type="entry name" value="ARSENATE REDUCTASE"/>
    <property type="match status" value="1"/>
</dbReference>
<dbReference type="PROSITE" id="PS51353">
    <property type="entry name" value="ARSC"/>
    <property type="match status" value="1"/>
</dbReference>
<dbReference type="SUPFAM" id="SSF52833">
    <property type="entry name" value="Thioredoxin-like"/>
    <property type="match status" value="1"/>
</dbReference>
<dbReference type="GO" id="GO:0008794">
    <property type="term" value="F:arsenate reductase (glutaredoxin) activity"/>
    <property type="evidence" value="ECO:0007669"/>
    <property type="project" value="UniProtKB-EC"/>
</dbReference>
<name>A0ABT5S8N3_9FLAO</name>
<reference evidence="4" key="1">
    <citation type="submission" date="2023-02" db="EMBL/GenBank/DDBJ databases">
        <title>Polaribacter ponticola sp. nov., isolated from seawater.</title>
        <authorList>
            <person name="Baek J.H."/>
            <person name="Kim J.M."/>
            <person name="Choi D.G."/>
            <person name="Jeon C.O."/>
        </authorList>
    </citation>
    <scope>NUCLEOTIDE SEQUENCE</scope>
    <source>
        <strain evidence="4">MSW5</strain>
    </source>
</reference>
<dbReference type="InterPro" id="IPR036249">
    <property type="entry name" value="Thioredoxin-like_sf"/>
</dbReference>
<dbReference type="EC" id="1.20.4.1" evidence="4"/>
<dbReference type="Gene3D" id="3.40.30.10">
    <property type="entry name" value="Glutaredoxin"/>
    <property type="match status" value="1"/>
</dbReference>